<proteinExistence type="predicted"/>
<comment type="caution">
    <text evidence="1">The sequence shown here is derived from an EMBL/GenBank/DDBJ whole genome shotgun (WGS) entry which is preliminary data.</text>
</comment>
<dbReference type="EMBL" id="JXMS01000024">
    <property type="protein sequence ID" value="OBQ46441.1"/>
    <property type="molecule type" value="Genomic_DNA"/>
</dbReference>
<dbReference type="PATRIC" id="fig|1560234.3.peg.1617"/>
<dbReference type="Gene3D" id="1.10.1200.10">
    <property type="entry name" value="ACP-like"/>
    <property type="match status" value="1"/>
</dbReference>
<gene>
    <name evidence="1" type="ORF">SP90_12565</name>
</gene>
<dbReference type="STRING" id="1560234.SP90_12565"/>
<sequence length="122" mass="13991">MFSFKKVQRVITEVLELEPEEVTSETYIMRDLPTESIDLMEYGVGLAKECGISVHDETVFIKSLRLHMAEAEDRGLDPVTYLMSKYPHLSAERLTEMISTVHEGPVLQVRDIVAYVDHAKRH</sequence>
<evidence type="ECO:0008006" key="3">
    <source>
        <dbReference type="Google" id="ProtNLM"/>
    </source>
</evidence>
<protein>
    <recommendedName>
        <fullName evidence="3">Acyl carrier protein</fullName>
    </recommendedName>
</protein>
<reference evidence="1 2" key="1">
    <citation type="submission" date="2015-01" db="EMBL/GenBank/DDBJ databases">
        <title>Desulfovibrio sp. JC271 draft genome sequence.</title>
        <authorList>
            <person name="Shivani Y."/>
            <person name="Subhash Y."/>
            <person name="Sasikala C."/>
            <person name="Ramana C.V."/>
        </authorList>
    </citation>
    <scope>NUCLEOTIDE SEQUENCE [LARGE SCALE GENOMIC DNA]</scope>
    <source>
        <strain evidence="1 2">JC271</strain>
    </source>
</reference>
<dbReference type="AlphaFoldDB" id="A0A1B7XAP0"/>
<dbReference type="SUPFAM" id="SSF47336">
    <property type="entry name" value="ACP-like"/>
    <property type="match status" value="1"/>
</dbReference>
<dbReference type="OrthoDB" id="5420094at2"/>
<name>A0A1B7XAP0_9BACT</name>
<evidence type="ECO:0000313" key="2">
    <source>
        <dbReference type="Proteomes" id="UP000091979"/>
    </source>
</evidence>
<evidence type="ECO:0000313" key="1">
    <source>
        <dbReference type="EMBL" id="OBQ46441.1"/>
    </source>
</evidence>
<keyword evidence="2" id="KW-1185">Reference proteome</keyword>
<organism evidence="1 2">
    <name type="scientific">Halodesulfovibrio spirochaetisodalis</name>
    <dbReference type="NCBI Taxonomy" id="1560234"/>
    <lineage>
        <taxon>Bacteria</taxon>
        <taxon>Pseudomonadati</taxon>
        <taxon>Thermodesulfobacteriota</taxon>
        <taxon>Desulfovibrionia</taxon>
        <taxon>Desulfovibrionales</taxon>
        <taxon>Desulfovibrionaceae</taxon>
        <taxon>Halodesulfovibrio</taxon>
    </lineage>
</organism>
<dbReference type="Proteomes" id="UP000091979">
    <property type="component" value="Unassembled WGS sequence"/>
</dbReference>
<dbReference type="RefSeq" id="WP_066856774.1">
    <property type="nucleotide sequence ID" value="NZ_JXMS01000024.1"/>
</dbReference>
<accession>A0A1B7XAP0</accession>
<dbReference type="InterPro" id="IPR036736">
    <property type="entry name" value="ACP-like_sf"/>
</dbReference>